<organism evidence="10 11">
    <name type="scientific">Kitasatospora purpeofusca</name>
    <dbReference type="NCBI Taxonomy" id="67352"/>
    <lineage>
        <taxon>Bacteria</taxon>
        <taxon>Bacillati</taxon>
        <taxon>Actinomycetota</taxon>
        <taxon>Actinomycetes</taxon>
        <taxon>Kitasatosporales</taxon>
        <taxon>Streptomycetaceae</taxon>
        <taxon>Kitasatospora</taxon>
    </lineage>
</organism>
<evidence type="ECO:0000313" key="11">
    <source>
        <dbReference type="Proteomes" id="UP001432222"/>
    </source>
</evidence>
<sequence length="645" mass="68761">MHPLHREAAVIAAIRRRQELVLFAFLTRTHLRLGIAWWCLIASRGALPAVLAVLTGRLVGMLDVGRSYLGPLAALGVAFVLVQLLAPVHAQVSSSLGERMSDRLQDALAGASTEPPALAHLESRELTERLTLAKDFDQGMSGPPMVIAIGLIAGGLVEAAAGLAQAVVLLSYSWWAALLLTSAWLSTHWLLRESGSWDRTEEEVLAAQREADYSYRLAVAAPAAKELRIFGLSEWTVARFTAHRRKLGDLRGQATRLRRRPVRWAVLVLLAANGLLFWSLAQRATAGDLSVGRAAMFAQAALGVSAVAFGGINWALPPTAESVATALALRESMAEVGRLPSGTKAAAGLPAARIRLRGVEFRYPGSTGPVLDGVDLTIEAGTSLAVVGVNGAGKTTLAKLLCRLHDPTGGAIEVDGTDLREFDLEAWRGQVAAVFQDFLRYHLPLRDNVAPLGADDNVVEDVLREAGGLGLAPLDTVLAREYEGGTELSGGQWQRVAIARALAAVRSGAGLVILDEPTAQLDVRGEAEIFGCLLRATRGVTTLLISHRFSTVRQADRICVLEQGRIVELGSHAELMAAHGRYHDLYTLQASRFDEPAADGIESADGTEPADRTESSDGTEPADGLVPATRSAGSTQDDHGQEVRP</sequence>
<comment type="subcellular location">
    <subcellularLocation>
        <location evidence="1">Cell membrane</location>
        <topology evidence="1">Multi-pass membrane protein</topology>
    </subcellularLocation>
</comment>
<evidence type="ECO:0000256" key="7">
    <source>
        <dbReference type="SAM" id="MobiDB-lite"/>
    </source>
</evidence>
<dbReference type="EMBL" id="CP108110">
    <property type="protein sequence ID" value="WUQ88533.1"/>
    <property type="molecule type" value="Genomic_DNA"/>
</dbReference>
<feature type="transmembrane region" description="Helical" evidence="8">
    <location>
        <begin position="172"/>
        <end position="191"/>
    </location>
</feature>
<dbReference type="Proteomes" id="UP001432222">
    <property type="component" value="Chromosome"/>
</dbReference>
<feature type="transmembrane region" description="Helical" evidence="8">
    <location>
        <begin position="35"/>
        <end position="56"/>
    </location>
</feature>
<dbReference type="InterPro" id="IPR039421">
    <property type="entry name" value="Type_1_exporter"/>
</dbReference>
<evidence type="ECO:0000256" key="2">
    <source>
        <dbReference type="ARBA" id="ARBA00022692"/>
    </source>
</evidence>
<evidence type="ECO:0000256" key="3">
    <source>
        <dbReference type="ARBA" id="ARBA00022741"/>
    </source>
</evidence>
<evidence type="ECO:0000256" key="5">
    <source>
        <dbReference type="ARBA" id="ARBA00022989"/>
    </source>
</evidence>
<keyword evidence="4 10" id="KW-0067">ATP-binding</keyword>
<keyword evidence="5 8" id="KW-1133">Transmembrane helix</keyword>
<feature type="transmembrane region" description="Helical" evidence="8">
    <location>
        <begin position="261"/>
        <end position="281"/>
    </location>
</feature>
<dbReference type="RefSeq" id="WP_328959078.1">
    <property type="nucleotide sequence ID" value="NZ_CP108110.1"/>
</dbReference>
<keyword evidence="2 8" id="KW-0812">Transmembrane</keyword>
<dbReference type="PROSITE" id="PS50893">
    <property type="entry name" value="ABC_TRANSPORTER_2"/>
    <property type="match status" value="1"/>
</dbReference>
<feature type="region of interest" description="Disordered" evidence="7">
    <location>
        <begin position="596"/>
        <end position="645"/>
    </location>
</feature>
<dbReference type="InterPro" id="IPR003439">
    <property type="entry name" value="ABC_transporter-like_ATP-bd"/>
</dbReference>
<dbReference type="SMART" id="SM00382">
    <property type="entry name" value="AAA"/>
    <property type="match status" value="1"/>
</dbReference>
<dbReference type="InterPro" id="IPR036640">
    <property type="entry name" value="ABC1_TM_sf"/>
</dbReference>
<evidence type="ECO:0000259" key="9">
    <source>
        <dbReference type="PROSITE" id="PS50893"/>
    </source>
</evidence>
<dbReference type="InterPro" id="IPR003593">
    <property type="entry name" value="AAA+_ATPase"/>
</dbReference>
<dbReference type="InterPro" id="IPR027417">
    <property type="entry name" value="P-loop_NTPase"/>
</dbReference>
<protein>
    <submittedName>
        <fullName evidence="10">ABC transporter ATP-binding protein/permease</fullName>
    </submittedName>
</protein>
<gene>
    <name evidence="10" type="ORF">OHA16_39390</name>
</gene>
<dbReference type="SUPFAM" id="SSF52540">
    <property type="entry name" value="P-loop containing nucleoside triphosphate hydrolases"/>
    <property type="match status" value="1"/>
</dbReference>
<dbReference type="Gene3D" id="3.40.50.300">
    <property type="entry name" value="P-loop containing nucleotide triphosphate hydrolases"/>
    <property type="match status" value="1"/>
</dbReference>
<feature type="transmembrane region" description="Helical" evidence="8">
    <location>
        <begin position="146"/>
        <end position="166"/>
    </location>
</feature>
<dbReference type="Pfam" id="PF00005">
    <property type="entry name" value="ABC_tran"/>
    <property type="match status" value="1"/>
</dbReference>
<evidence type="ECO:0000256" key="6">
    <source>
        <dbReference type="ARBA" id="ARBA00023136"/>
    </source>
</evidence>
<dbReference type="Gene3D" id="1.20.1560.10">
    <property type="entry name" value="ABC transporter type 1, transmembrane domain"/>
    <property type="match status" value="1"/>
</dbReference>
<evidence type="ECO:0000313" key="10">
    <source>
        <dbReference type="EMBL" id="WUQ88533.1"/>
    </source>
</evidence>
<accession>A0ABZ1UBN3</accession>
<keyword evidence="11" id="KW-1185">Reference proteome</keyword>
<evidence type="ECO:0000256" key="1">
    <source>
        <dbReference type="ARBA" id="ARBA00004651"/>
    </source>
</evidence>
<keyword evidence="3" id="KW-0547">Nucleotide-binding</keyword>
<dbReference type="PROSITE" id="PS00211">
    <property type="entry name" value="ABC_TRANSPORTER_1"/>
    <property type="match status" value="1"/>
</dbReference>
<feature type="domain" description="ABC transporter" evidence="9">
    <location>
        <begin position="354"/>
        <end position="588"/>
    </location>
</feature>
<dbReference type="PANTHER" id="PTHR24221">
    <property type="entry name" value="ATP-BINDING CASSETTE SUB-FAMILY B"/>
    <property type="match status" value="1"/>
</dbReference>
<dbReference type="GO" id="GO:0005524">
    <property type="term" value="F:ATP binding"/>
    <property type="evidence" value="ECO:0007669"/>
    <property type="project" value="UniProtKB-KW"/>
</dbReference>
<feature type="compositionally biased region" description="Basic and acidic residues" evidence="7">
    <location>
        <begin position="636"/>
        <end position="645"/>
    </location>
</feature>
<proteinExistence type="predicted"/>
<dbReference type="PANTHER" id="PTHR24221:SF654">
    <property type="entry name" value="ATP-BINDING CASSETTE SUB-FAMILY B MEMBER 6"/>
    <property type="match status" value="1"/>
</dbReference>
<dbReference type="SUPFAM" id="SSF90123">
    <property type="entry name" value="ABC transporter transmembrane region"/>
    <property type="match status" value="1"/>
</dbReference>
<dbReference type="CDD" id="cd03228">
    <property type="entry name" value="ABCC_MRP_Like"/>
    <property type="match status" value="1"/>
</dbReference>
<feature type="transmembrane region" description="Helical" evidence="8">
    <location>
        <begin position="68"/>
        <end position="90"/>
    </location>
</feature>
<dbReference type="InterPro" id="IPR017871">
    <property type="entry name" value="ABC_transporter-like_CS"/>
</dbReference>
<evidence type="ECO:0000256" key="8">
    <source>
        <dbReference type="SAM" id="Phobius"/>
    </source>
</evidence>
<keyword evidence="6 8" id="KW-0472">Membrane</keyword>
<evidence type="ECO:0000256" key="4">
    <source>
        <dbReference type="ARBA" id="ARBA00022840"/>
    </source>
</evidence>
<name>A0ABZ1UBN3_9ACTN</name>
<reference evidence="10" key="1">
    <citation type="submission" date="2022-10" db="EMBL/GenBank/DDBJ databases">
        <title>The complete genomes of actinobacterial strains from the NBC collection.</title>
        <authorList>
            <person name="Joergensen T.S."/>
            <person name="Alvarez Arevalo M."/>
            <person name="Sterndorff E.B."/>
            <person name="Faurdal D."/>
            <person name="Vuksanovic O."/>
            <person name="Mourched A.-S."/>
            <person name="Charusanti P."/>
            <person name="Shaw S."/>
            <person name="Blin K."/>
            <person name="Weber T."/>
        </authorList>
    </citation>
    <scope>NUCLEOTIDE SEQUENCE</scope>
    <source>
        <strain evidence="10">NBC_00222</strain>
    </source>
</reference>